<name>A0A8S4Q704_OWEFU</name>
<dbReference type="Pfam" id="PF01585">
    <property type="entry name" value="G-patch"/>
    <property type="match status" value="1"/>
</dbReference>
<feature type="region of interest" description="Disordered" evidence="1">
    <location>
        <begin position="445"/>
        <end position="513"/>
    </location>
</feature>
<dbReference type="SMART" id="SM00443">
    <property type="entry name" value="G_patch"/>
    <property type="match status" value="1"/>
</dbReference>
<dbReference type="Proteomes" id="UP000749559">
    <property type="component" value="Unassembled WGS sequence"/>
</dbReference>
<feature type="domain" description="G-patch" evidence="2">
    <location>
        <begin position="431"/>
        <end position="479"/>
    </location>
</feature>
<evidence type="ECO:0000256" key="1">
    <source>
        <dbReference type="SAM" id="MobiDB-lite"/>
    </source>
</evidence>
<proteinExistence type="predicted"/>
<dbReference type="AlphaFoldDB" id="A0A8S4Q704"/>
<dbReference type="PROSITE" id="PS50174">
    <property type="entry name" value="G_PATCH"/>
    <property type="match status" value="1"/>
</dbReference>
<feature type="region of interest" description="Disordered" evidence="1">
    <location>
        <begin position="54"/>
        <end position="73"/>
    </location>
</feature>
<dbReference type="PANTHER" id="PTHR14390:SF2">
    <property type="entry name" value="G PATCH DOMAIN-CONTAINING PROTEIN 3"/>
    <property type="match status" value="1"/>
</dbReference>
<feature type="compositionally biased region" description="Basic and acidic residues" evidence="1">
    <location>
        <begin position="396"/>
        <end position="417"/>
    </location>
</feature>
<evidence type="ECO:0000259" key="2">
    <source>
        <dbReference type="PROSITE" id="PS50174"/>
    </source>
</evidence>
<organism evidence="3 4">
    <name type="scientific">Owenia fusiformis</name>
    <name type="common">Polychaete worm</name>
    <dbReference type="NCBI Taxonomy" id="6347"/>
    <lineage>
        <taxon>Eukaryota</taxon>
        <taxon>Metazoa</taxon>
        <taxon>Spiralia</taxon>
        <taxon>Lophotrochozoa</taxon>
        <taxon>Annelida</taxon>
        <taxon>Polychaeta</taxon>
        <taxon>Sedentaria</taxon>
        <taxon>Canalipalpata</taxon>
        <taxon>Sabellida</taxon>
        <taxon>Oweniida</taxon>
        <taxon>Oweniidae</taxon>
        <taxon>Owenia</taxon>
    </lineage>
</organism>
<feature type="non-terminal residue" evidence="3">
    <location>
        <position position="536"/>
    </location>
</feature>
<sequence>NEVKDGSCFCYAVIGNIPPFYHSSDLRNYFSQFLESGGFECFHFRHRPEIQKEKNKDKYSEKKLTETQSKNEIADTNSAQKSFDLTQFCKVWTSEISANTTASRNTMCCVVKLTPINRLKLISMYHRKHWLNRKGESIRSLCRIDPVQLPDKDTIADKFKTRHESKTIASDRETFTQADLDGLIELKPPDIMPHGNVGTPTQIFLDLINKCLLPPIVIKKLGLTFPKTRTNKRYGNVPFDYGGDVEDTSQNDTIEEDVKTAQGHLITGENEEKEHDRLLSNMSKREREKLEKDETKKLKAKNIEEDMIPECNSSGEDDDTCEEWERHEALHDDPSNAERNKERLFEEKIELKWEKGGSGLVFYTDAQYWAKEEGDFDEQTADDWDVDMSVYYDPTGGDKDARDHVTMRREKRRREGLQDEDESVGKFEQFTKGVGRKVLEKQGWREGAGLGGSRIGISTALEGEGQKPRDKSGLGYHGEKLSRNVKKKRAERDVIISTSYDEPRDNDPLEPLLRRSEPYTLKYRDSVLFNKSTDPT</sequence>
<protein>
    <recommendedName>
        <fullName evidence="2">G-patch domain-containing protein</fullName>
    </recommendedName>
</protein>
<comment type="caution">
    <text evidence="3">The sequence shown here is derived from an EMBL/GenBank/DDBJ whole genome shotgun (WGS) entry which is preliminary data.</text>
</comment>
<feature type="compositionally biased region" description="Basic and acidic residues" evidence="1">
    <location>
        <begin position="54"/>
        <end position="65"/>
    </location>
</feature>
<dbReference type="GO" id="GO:0003676">
    <property type="term" value="F:nucleic acid binding"/>
    <property type="evidence" value="ECO:0007669"/>
    <property type="project" value="InterPro"/>
</dbReference>
<dbReference type="GO" id="GO:0045893">
    <property type="term" value="P:positive regulation of DNA-templated transcription"/>
    <property type="evidence" value="ECO:0007669"/>
    <property type="project" value="TreeGrafter"/>
</dbReference>
<dbReference type="GO" id="GO:0039536">
    <property type="term" value="P:negative regulation of RIG-I signaling pathway"/>
    <property type="evidence" value="ECO:0007669"/>
    <property type="project" value="InterPro"/>
</dbReference>
<dbReference type="InterPro" id="IPR040341">
    <property type="entry name" value="GPATCH3"/>
</dbReference>
<evidence type="ECO:0000313" key="4">
    <source>
        <dbReference type="Proteomes" id="UP000749559"/>
    </source>
</evidence>
<accession>A0A8S4Q704</accession>
<reference evidence="3" key="1">
    <citation type="submission" date="2022-03" db="EMBL/GenBank/DDBJ databases">
        <authorList>
            <person name="Martin C."/>
        </authorList>
    </citation>
    <scope>NUCLEOTIDE SEQUENCE</scope>
</reference>
<gene>
    <name evidence="3" type="ORF">OFUS_LOCUS25692</name>
</gene>
<keyword evidence="4" id="KW-1185">Reference proteome</keyword>
<feature type="compositionally biased region" description="Basic and acidic residues" evidence="1">
    <location>
        <begin position="501"/>
        <end position="513"/>
    </location>
</feature>
<feature type="region of interest" description="Disordered" evidence="1">
    <location>
        <begin position="392"/>
        <end position="426"/>
    </location>
</feature>
<dbReference type="EMBL" id="CAIIXF020000012">
    <property type="protein sequence ID" value="CAH1801963.1"/>
    <property type="molecule type" value="Genomic_DNA"/>
</dbReference>
<dbReference type="GO" id="GO:0032480">
    <property type="term" value="P:negative regulation of type I interferon production"/>
    <property type="evidence" value="ECO:0007669"/>
    <property type="project" value="InterPro"/>
</dbReference>
<evidence type="ECO:0000313" key="3">
    <source>
        <dbReference type="EMBL" id="CAH1801963.1"/>
    </source>
</evidence>
<dbReference type="InterPro" id="IPR000467">
    <property type="entry name" value="G_patch_dom"/>
</dbReference>
<feature type="compositionally biased region" description="Basic and acidic residues" evidence="1">
    <location>
        <begin position="464"/>
        <end position="482"/>
    </location>
</feature>
<dbReference type="OrthoDB" id="5842926at2759"/>
<dbReference type="PANTHER" id="PTHR14390">
    <property type="entry name" value="G PATCH DOMAIN CONTAINING PROTEIN 3"/>
    <property type="match status" value="1"/>
</dbReference>